<sequence>MKRIFYGFIILSLVVGLFVLDSHDLLIKEVNAESISNEEKDLLTVYGIGTIKVKPDIAYVDVGVETFNENARKAQLSNAEIMNKVVEELKKAGINKEDIKTNTFNIYKTVKYESKENRIEGYNVINIIKVTVRDVKKVGQIIDAANRAGANRISNIRFSVADEKNYYKKALKLAMQDASGKASAILDTFGAKADKPYSITEDSYGGGAIYRESTTTYSNDMLKSFAATPIEANELEITARVVVKYKY</sequence>
<protein>
    <recommendedName>
        <fullName evidence="3">SIMPL domain-containing protein</fullName>
    </recommendedName>
</protein>
<dbReference type="RefSeq" id="WP_072965695.1">
    <property type="nucleotide sequence ID" value="NZ_FRAJ01000003.1"/>
</dbReference>
<gene>
    <name evidence="1" type="ORF">SAMN02745883_00400</name>
</gene>
<evidence type="ECO:0008006" key="3">
    <source>
        <dbReference type="Google" id="ProtNLM"/>
    </source>
</evidence>
<accession>A0A1M6LYM0</accession>
<reference evidence="1 2" key="1">
    <citation type="submission" date="2016-11" db="EMBL/GenBank/DDBJ databases">
        <authorList>
            <person name="Jaros S."/>
            <person name="Januszkiewicz K."/>
            <person name="Wedrychowicz H."/>
        </authorList>
    </citation>
    <scope>NUCLEOTIDE SEQUENCE [LARGE SCALE GENOMIC DNA]</scope>
    <source>
        <strain evidence="1 2">DSM 14501</strain>
    </source>
</reference>
<evidence type="ECO:0000313" key="2">
    <source>
        <dbReference type="Proteomes" id="UP000184082"/>
    </source>
</evidence>
<keyword evidence="2" id="KW-1185">Reference proteome</keyword>
<dbReference type="GO" id="GO:0006974">
    <property type="term" value="P:DNA damage response"/>
    <property type="evidence" value="ECO:0007669"/>
    <property type="project" value="TreeGrafter"/>
</dbReference>
<dbReference type="EMBL" id="FRAJ01000003">
    <property type="protein sequence ID" value="SHJ76328.1"/>
    <property type="molecule type" value="Genomic_DNA"/>
</dbReference>
<dbReference type="InterPro" id="IPR052022">
    <property type="entry name" value="26kDa_periplasmic_antigen"/>
</dbReference>
<evidence type="ECO:0000313" key="1">
    <source>
        <dbReference type="EMBL" id="SHJ76328.1"/>
    </source>
</evidence>
<dbReference type="Gene3D" id="3.30.110.170">
    <property type="entry name" value="Protein of unknown function (DUF541), domain 1"/>
    <property type="match status" value="1"/>
</dbReference>
<name>A0A1M6LYM0_9FIRM</name>
<dbReference type="PANTHER" id="PTHR34387">
    <property type="entry name" value="SLR1258 PROTEIN"/>
    <property type="match status" value="1"/>
</dbReference>
<dbReference type="PANTHER" id="PTHR34387:SF1">
    <property type="entry name" value="PERIPLASMIC IMMUNOGENIC PROTEIN"/>
    <property type="match status" value="1"/>
</dbReference>
<dbReference type="Pfam" id="PF04402">
    <property type="entry name" value="SIMPL"/>
    <property type="match status" value="1"/>
</dbReference>
<proteinExistence type="predicted"/>
<dbReference type="AlphaFoldDB" id="A0A1M6LYM0"/>
<organism evidence="1 2">
    <name type="scientific">Caminicella sporogenes DSM 14501</name>
    <dbReference type="NCBI Taxonomy" id="1121266"/>
    <lineage>
        <taxon>Bacteria</taxon>
        <taxon>Bacillati</taxon>
        <taxon>Bacillota</taxon>
        <taxon>Clostridia</taxon>
        <taxon>Peptostreptococcales</taxon>
        <taxon>Caminicellaceae</taxon>
        <taxon>Caminicella</taxon>
    </lineage>
</organism>
<dbReference type="STRING" id="1121266.SAMN02745883_00400"/>
<dbReference type="Proteomes" id="UP000184082">
    <property type="component" value="Unassembled WGS sequence"/>
</dbReference>
<dbReference type="InterPro" id="IPR007497">
    <property type="entry name" value="SIMPL/DUF541"/>
</dbReference>
<dbReference type="Gene3D" id="3.30.70.2970">
    <property type="entry name" value="Protein of unknown function (DUF541), domain 2"/>
    <property type="match status" value="1"/>
</dbReference>